<evidence type="ECO:0000259" key="1">
    <source>
        <dbReference type="Pfam" id="PF02625"/>
    </source>
</evidence>
<dbReference type="Proteomes" id="UP000555546">
    <property type="component" value="Unassembled WGS sequence"/>
</dbReference>
<sequence>MYASNDESDTLLVAEQWLREGRQTALATVIETWGSAPRRIGSQMIIDAQGVFLGSVSGGCVETEVITAAADVIATGEPKLLEFGVADETAWRVGLSCGGRIRVSVECPDKELLYRLNQERSARRTALVISDLNQGHQRLIRENDDVEDDLRDEATTALRNGVSRILEVGEKTYFLNVFRPKPRLVIIGAVHISQALAPMAHMVGYDVEIIDPRTAFASPERFPASRIYPDWPQDILTKRPLDRHTALAALTHDPRIDDWALAAALEAGCFYVGALGSRKTHAQRLQRLAALGTKQPDLDRIAAPIGLNIGAATPSEIAVAVLAEIIRSFRFPKAEA</sequence>
<dbReference type="PANTHER" id="PTHR30388:SF4">
    <property type="entry name" value="MOLYBDENUM COFACTOR INSERTION CHAPERONE PAOD"/>
    <property type="match status" value="1"/>
</dbReference>
<dbReference type="PANTHER" id="PTHR30388">
    <property type="entry name" value="ALDEHYDE OXIDOREDUCTASE MOLYBDENUM COFACTOR ASSEMBLY PROTEIN"/>
    <property type="match status" value="1"/>
</dbReference>
<proteinExistence type="predicted"/>
<dbReference type="EMBL" id="JACIJG010000021">
    <property type="protein sequence ID" value="MBB5703949.1"/>
    <property type="molecule type" value="Genomic_DNA"/>
</dbReference>
<name>A0A7W9EN10_9HYPH</name>
<dbReference type="AlphaFoldDB" id="A0A7W9EN10"/>
<protein>
    <submittedName>
        <fullName evidence="3">Xanthine dehydrogenase accessory factor</fullName>
    </submittedName>
</protein>
<gene>
    <name evidence="3" type="ORF">FHS76_003864</name>
</gene>
<dbReference type="RefSeq" id="WP_183656592.1">
    <property type="nucleotide sequence ID" value="NZ_JACIJG010000021.1"/>
</dbReference>
<accession>A0A7W9EN10</accession>
<dbReference type="InterPro" id="IPR027051">
    <property type="entry name" value="XdhC_Rossmann_dom"/>
</dbReference>
<evidence type="ECO:0000313" key="3">
    <source>
        <dbReference type="EMBL" id="MBB5703949.1"/>
    </source>
</evidence>
<dbReference type="Pfam" id="PF13478">
    <property type="entry name" value="XdhC_C"/>
    <property type="match status" value="1"/>
</dbReference>
<dbReference type="Gene3D" id="3.40.50.720">
    <property type="entry name" value="NAD(P)-binding Rossmann-like Domain"/>
    <property type="match status" value="1"/>
</dbReference>
<reference evidence="3 4" key="1">
    <citation type="submission" date="2020-08" db="EMBL/GenBank/DDBJ databases">
        <title>Genomic Encyclopedia of Type Strains, Phase IV (KMG-IV): sequencing the most valuable type-strain genomes for metagenomic binning, comparative biology and taxonomic classification.</title>
        <authorList>
            <person name="Goeker M."/>
        </authorList>
    </citation>
    <scope>NUCLEOTIDE SEQUENCE [LARGE SCALE GENOMIC DNA]</scope>
    <source>
        <strain evidence="3 4">DSM 26944</strain>
    </source>
</reference>
<comment type="caution">
    <text evidence="3">The sequence shown here is derived from an EMBL/GenBank/DDBJ whole genome shotgun (WGS) entry which is preliminary data.</text>
</comment>
<dbReference type="InterPro" id="IPR003777">
    <property type="entry name" value="XdhC_CoxI"/>
</dbReference>
<feature type="domain" description="XdhC- CoxI" evidence="1">
    <location>
        <begin position="17"/>
        <end position="84"/>
    </location>
</feature>
<evidence type="ECO:0000313" key="4">
    <source>
        <dbReference type="Proteomes" id="UP000555546"/>
    </source>
</evidence>
<organism evidence="3 4">
    <name type="scientific">Brucella daejeonensis</name>
    <dbReference type="NCBI Taxonomy" id="659015"/>
    <lineage>
        <taxon>Bacteria</taxon>
        <taxon>Pseudomonadati</taxon>
        <taxon>Pseudomonadota</taxon>
        <taxon>Alphaproteobacteria</taxon>
        <taxon>Hyphomicrobiales</taxon>
        <taxon>Brucellaceae</taxon>
        <taxon>Brucella/Ochrobactrum group</taxon>
        <taxon>Brucella</taxon>
    </lineage>
</organism>
<dbReference type="Pfam" id="PF02625">
    <property type="entry name" value="XdhC_CoxI"/>
    <property type="match status" value="1"/>
</dbReference>
<feature type="domain" description="XdhC Rossmann" evidence="2">
    <location>
        <begin position="184"/>
        <end position="325"/>
    </location>
</feature>
<evidence type="ECO:0000259" key="2">
    <source>
        <dbReference type="Pfam" id="PF13478"/>
    </source>
</evidence>
<keyword evidence="4" id="KW-1185">Reference proteome</keyword>
<dbReference type="InterPro" id="IPR052698">
    <property type="entry name" value="MoCofactor_Util/Proc"/>
</dbReference>